<protein>
    <submittedName>
        <fullName evidence="1">Uncharacterized protein</fullName>
    </submittedName>
</protein>
<dbReference type="Proteomes" id="UP000018683">
    <property type="component" value="Unassembled WGS sequence"/>
</dbReference>
<dbReference type="PATRIC" id="fig|1073376.3.peg.2271"/>
<name>V8BRH2_9FIRM</name>
<accession>V8BRH2</accession>
<reference evidence="1 2" key="1">
    <citation type="submission" date="2013-10" db="EMBL/GenBank/DDBJ databases">
        <title>The Genome Sequence of Ruminococcus lactaris CC59_002D.</title>
        <authorList>
            <consortium name="The Broad Institute Genomics Platform"/>
            <person name="Earl A."/>
            <person name="Allen-Vercoe E."/>
            <person name="Daigneault M."/>
            <person name="Young S.K."/>
            <person name="Zeng Q."/>
            <person name="Gargeya S."/>
            <person name="Fitzgerald M."/>
            <person name="Abouelleil A."/>
            <person name="Alvarado L."/>
            <person name="Chapman S.B."/>
            <person name="Gainer-Dewar J."/>
            <person name="Goldberg J."/>
            <person name="Griggs A."/>
            <person name="Gujja S."/>
            <person name="Hansen M."/>
            <person name="Howarth C."/>
            <person name="Imamovic A."/>
            <person name="Ireland A."/>
            <person name="Larimer J."/>
            <person name="McCowan C."/>
            <person name="Murphy C."/>
            <person name="Pearson M."/>
            <person name="Poon T.W."/>
            <person name="Priest M."/>
            <person name="Roberts A."/>
            <person name="Saif S."/>
            <person name="Shea T."/>
            <person name="Sykes S."/>
            <person name="Wortman J."/>
            <person name="Nusbaum C."/>
            <person name="Birren B."/>
        </authorList>
    </citation>
    <scope>NUCLEOTIDE SEQUENCE [LARGE SCALE GENOMIC DNA]</scope>
    <source>
        <strain evidence="1 2">CC59_002D</strain>
    </source>
</reference>
<gene>
    <name evidence="1" type="ORF">HMPREF1202_02219</name>
</gene>
<dbReference type="EMBL" id="AZJE01000029">
    <property type="protein sequence ID" value="ETD17793.1"/>
    <property type="molecule type" value="Genomic_DNA"/>
</dbReference>
<dbReference type="AlphaFoldDB" id="V8BRH2"/>
<evidence type="ECO:0000313" key="1">
    <source>
        <dbReference type="EMBL" id="ETD17793.1"/>
    </source>
</evidence>
<proteinExistence type="predicted"/>
<dbReference type="STRING" id="1073376.HMPREF1202_02219"/>
<comment type="caution">
    <text evidence="1">The sequence shown here is derived from an EMBL/GenBank/DDBJ whole genome shotgun (WGS) entry which is preliminary data.</text>
</comment>
<organism evidence="1 2">
    <name type="scientific">[Ruminococcus] lactaris CC59_002D</name>
    <dbReference type="NCBI Taxonomy" id="1073376"/>
    <lineage>
        <taxon>Bacteria</taxon>
        <taxon>Bacillati</taxon>
        <taxon>Bacillota</taxon>
        <taxon>Clostridia</taxon>
        <taxon>Lachnospirales</taxon>
        <taxon>Lachnospiraceae</taxon>
        <taxon>Mediterraneibacter</taxon>
    </lineage>
</organism>
<dbReference type="HOGENOM" id="CLU_3358258_0_0_9"/>
<sequence length="36" mass="4102">MEFLMGNPKNIIPTERFLEKIRGYESNSKADRDSGG</sequence>
<evidence type="ECO:0000313" key="2">
    <source>
        <dbReference type="Proteomes" id="UP000018683"/>
    </source>
</evidence>